<dbReference type="InterPro" id="IPR029052">
    <property type="entry name" value="Metallo-depent_PP-like"/>
</dbReference>
<keyword evidence="3" id="KW-0732">Signal</keyword>
<dbReference type="SUPFAM" id="SSF56300">
    <property type="entry name" value="Metallo-dependent phosphatases"/>
    <property type="match status" value="1"/>
</dbReference>
<dbReference type="InterPro" id="IPR052169">
    <property type="entry name" value="CW_Biosynth-Accessory"/>
</dbReference>
<feature type="region of interest" description="Disordered" evidence="2">
    <location>
        <begin position="374"/>
        <end position="405"/>
    </location>
</feature>
<organism evidence="5 6">
    <name type="scientific">Neomicrococcus aestuarii</name>
    <dbReference type="NCBI Taxonomy" id="556325"/>
    <lineage>
        <taxon>Bacteria</taxon>
        <taxon>Bacillati</taxon>
        <taxon>Actinomycetota</taxon>
        <taxon>Actinomycetes</taxon>
        <taxon>Micrococcales</taxon>
        <taxon>Micrococcaceae</taxon>
        <taxon>Neomicrococcus</taxon>
    </lineage>
</organism>
<protein>
    <recommendedName>
        <fullName evidence="4">Capsule synthesis protein CapA domain-containing protein</fullName>
    </recommendedName>
</protein>
<dbReference type="Gene3D" id="3.60.21.10">
    <property type="match status" value="1"/>
</dbReference>
<evidence type="ECO:0000256" key="3">
    <source>
        <dbReference type="SAM" id="SignalP"/>
    </source>
</evidence>
<reference evidence="5 6" key="1">
    <citation type="submission" date="2016-11" db="EMBL/GenBank/DDBJ databases">
        <title>Genome sequencing of Zhihengliuella aestuarii B18 antagonistic to Plasmodiophora brassicae.</title>
        <authorList>
            <person name="Luo Y."/>
        </authorList>
    </citation>
    <scope>NUCLEOTIDE SEQUENCE [LARGE SCALE GENOMIC DNA]</scope>
    <source>
        <strain evidence="5 6">B18</strain>
    </source>
</reference>
<gene>
    <name evidence="5" type="ORF">BHE16_02250</name>
</gene>
<evidence type="ECO:0000256" key="2">
    <source>
        <dbReference type="SAM" id="MobiDB-lite"/>
    </source>
</evidence>
<feature type="signal peptide" evidence="3">
    <location>
        <begin position="1"/>
        <end position="31"/>
    </location>
</feature>
<dbReference type="EMBL" id="CP018135">
    <property type="protein sequence ID" value="APF40034.1"/>
    <property type="molecule type" value="Genomic_DNA"/>
</dbReference>
<dbReference type="KEGG" id="nae:BHE16_02250"/>
<sequence length="405" mass="42403">MNNISHPARNVAAALLILTNALTGCSAGEQAAPSSSLGNYDDASSTPSATLSSGGASVSSDSSESEASDCGAGECVDVVLTGDVLLHPPLWENAEQADGSYDFAPLLAGLKPLLPDEAIGVCNMETPLAPEGGPYRGYPSFTVPPDIAEALKETGYDACSTASNHTVDAGTEGVVRTLDTLEAAGLETTGSYRTASEAEEPLVLESNGVKVAIVVGTFSLNGLRADASWRVDMIDTDRMIAKAKAAREAGADVVLAGTHDGTEYVSTPSASQEQTFKALAASGEFDAVYGHHTHSVLPIEKHDGTWLVYGLGNSVARHATDLAVNREGLTVRFRFMKDDDGTWSTEAPAWTAHIMAREPDRWCALGTEEICTTTSEDSASLERTATTVNQLGADEDGARQDNYTP</sequence>
<feature type="chain" id="PRO_5009852297" description="Capsule synthesis protein CapA domain-containing protein" evidence="3">
    <location>
        <begin position="32"/>
        <end position="405"/>
    </location>
</feature>
<dbReference type="STRING" id="556325.BHE16_02250"/>
<feature type="region of interest" description="Disordered" evidence="2">
    <location>
        <begin position="29"/>
        <end position="69"/>
    </location>
</feature>
<feature type="compositionally biased region" description="Polar residues" evidence="2">
    <location>
        <begin position="374"/>
        <end position="390"/>
    </location>
</feature>
<comment type="similarity">
    <text evidence="1">Belongs to the CapA family.</text>
</comment>
<dbReference type="Pfam" id="PF09587">
    <property type="entry name" value="PGA_cap"/>
    <property type="match status" value="1"/>
</dbReference>
<feature type="compositionally biased region" description="Polar residues" evidence="2">
    <location>
        <begin position="32"/>
        <end position="47"/>
    </location>
</feature>
<keyword evidence="6" id="KW-1185">Reference proteome</keyword>
<dbReference type="AlphaFoldDB" id="A0A1L2ZKZ5"/>
<feature type="compositionally biased region" description="Low complexity" evidence="2">
    <location>
        <begin position="48"/>
        <end position="62"/>
    </location>
</feature>
<dbReference type="CDD" id="cd07381">
    <property type="entry name" value="MPP_CapA"/>
    <property type="match status" value="1"/>
</dbReference>
<evidence type="ECO:0000256" key="1">
    <source>
        <dbReference type="ARBA" id="ARBA00005662"/>
    </source>
</evidence>
<dbReference type="PANTHER" id="PTHR33393">
    <property type="entry name" value="POLYGLUTAMINE SYNTHESIS ACCESSORY PROTEIN RV0574C-RELATED"/>
    <property type="match status" value="1"/>
</dbReference>
<evidence type="ECO:0000313" key="6">
    <source>
        <dbReference type="Proteomes" id="UP000183530"/>
    </source>
</evidence>
<proteinExistence type="inferred from homology"/>
<evidence type="ECO:0000313" key="5">
    <source>
        <dbReference type="EMBL" id="APF40034.1"/>
    </source>
</evidence>
<accession>A0A1L2ZKZ5</accession>
<evidence type="ECO:0000259" key="4">
    <source>
        <dbReference type="SMART" id="SM00854"/>
    </source>
</evidence>
<dbReference type="InterPro" id="IPR019079">
    <property type="entry name" value="Capsule_synth_CapA"/>
</dbReference>
<dbReference type="Proteomes" id="UP000183530">
    <property type="component" value="Chromosome"/>
</dbReference>
<name>A0A1L2ZKZ5_9MICC</name>
<dbReference type="SMART" id="SM00854">
    <property type="entry name" value="PGA_cap"/>
    <property type="match status" value="1"/>
</dbReference>
<dbReference type="RefSeq" id="WP_071893512.1">
    <property type="nucleotide sequence ID" value="NZ_CP018135.1"/>
</dbReference>
<dbReference type="PANTHER" id="PTHR33393:SF13">
    <property type="entry name" value="PGA BIOSYNTHESIS PROTEIN CAPA"/>
    <property type="match status" value="1"/>
</dbReference>
<feature type="domain" description="Capsule synthesis protein CapA" evidence="4">
    <location>
        <begin position="77"/>
        <end position="318"/>
    </location>
</feature>